<dbReference type="InterPro" id="IPR001301">
    <property type="entry name" value="Gemini_AL1_CLV"/>
</dbReference>
<sequence>MGAGGREVPISLDGVRDKNLMQLKKLNTALFPVRYNYKYYADALAFAESSLFLAWHLDLNSNVYSNDAWYNVIDDISPIKLKHWKELIGAQTGWQTDMKCLRPVLVTASIPCIVLCNPGPNSAYKAFLDKPENEALRIWTEGNAIFVVLQQALFTSTDQGGAQESQEGQRVEETSRVPLRENTNE</sequence>
<dbReference type="PRINTS" id="PR00228">
    <property type="entry name" value="GEMCOATCLVL1"/>
</dbReference>
<dbReference type="GO" id="GO:0005198">
    <property type="term" value="F:structural molecule activity"/>
    <property type="evidence" value="ECO:0007669"/>
    <property type="project" value="InterPro"/>
</dbReference>
<keyword evidence="3" id="KW-1185">Reference proteome</keyword>
<proteinExistence type="predicted"/>
<name>A0AAV6LK01_9ERIC</name>
<evidence type="ECO:0000313" key="3">
    <source>
        <dbReference type="Proteomes" id="UP000823749"/>
    </source>
</evidence>
<evidence type="ECO:0000313" key="2">
    <source>
        <dbReference type="EMBL" id="KAG5565142.1"/>
    </source>
</evidence>
<feature type="compositionally biased region" description="Basic and acidic residues" evidence="1">
    <location>
        <begin position="167"/>
        <end position="185"/>
    </location>
</feature>
<gene>
    <name evidence="2" type="ORF">RHGRI_001139</name>
</gene>
<feature type="region of interest" description="Disordered" evidence="1">
    <location>
        <begin position="159"/>
        <end position="185"/>
    </location>
</feature>
<reference evidence="2" key="1">
    <citation type="submission" date="2020-08" db="EMBL/GenBank/DDBJ databases">
        <title>Plant Genome Project.</title>
        <authorList>
            <person name="Zhang R.-G."/>
        </authorList>
    </citation>
    <scope>NUCLEOTIDE SEQUENCE</scope>
    <source>
        <strain evidence="2">WSP0</strain>
        <tissue evidence="2">Leaf</tissue>
    </source>
</reference>
<dbReference type="EMBL" id="JACTNZ010000001">
    <property type="protein sequence ID" value="KAG5565142.1"/>
    <property type="molecule type" value="Genomic_DNA"/>
</dbReference>
<evidence type="ECO:0000256" key="1">
    <source>
        <dbReference type="SAM" id="MobiDB-lite"/>
    </source>
</evidence>
<dbReference type="Proteomes" id="UP000823749">
    <property type="component" value="Chromosome 1"/>
</dbReference>
<dbReference type="AlphaFoldDB" id="A0AAV6LK01"/>
<organism evidence="2 3">
    <name type="scientific">Rhododendron griersonianum</name>
    <dbReference type="NCBI Taxonomy" id="479676"/>
    <lineage>
        <taxon>Eukaryota</taxon>
        <taxon>Viridiplantae</taxon>
        <taxon>Streptophyta</taxon>
        <taxon>Embryophyta</taxon>
        <taxon>Tracheophyta</taxon>
        <taxon>Spermatophyta</taxon>
        <taxon>Magnoliopsida</taxon>
        <taxon>eudicotyledons</taxon>
        <taxon>Gunneridae</taxon>
        <taxon>Pentapetalae</taxon>
        <taxon>asterids</taxon>
        <taxon>Ericales</taxon>
        <taxon>Ericaceae</taxon>
        <taxon>Ericoideae</taxon>
        <taxon>Rhodoreae</taxon>
        <taxon>Rhododendron</taxon>
    </lineage>
</organism>
<comment type="caution">
    <text evidence="2">The sequence shown here is derived from an EMBL/GenBank/DDBJ whole genome shotgun (WGS) entry which is preliminary data.</text>
</comment>
<protein>
    <submittedName>
        <fullName evidence="2">Uncharacterized protein</fullName>
    </submittedName>
</protein>
<accession>A0AAV6LK01</accession>